<name>A0A8S0Q9M4_OLEEU</name>
<dbReference type="AlphaFoldDB" id="A0A8S0Q9M4"/>
<dbReference type="Proteomes" id="UP000594638">
    <property type="component" value="Unassembled WGS sequence"/>
</dbReference>
<evidence type="ECO:0000313" key="2">
    <source>
        <dbReference type="Proteomes" id="UP000594638"/>
    </source>
</evidence>
<protein>
    <submittedName>
        <fullName evidence="1">Uncharacterized protein</fullName>
    </submittedName>
</protein>
<evidence type="ECO:0000313" key="1">
    <source>
        <dbReference type="EMBL" id="CAA2964369.1"/>
    </source>
</evidence>
<organism evidence="1 2">
    <name type="scientific">Olea europaea subsp. europaea</name>
    <dbReference type="NCBI Taxonomy" id="158383"/>
    <lineage>
        <taxon>Eukaryota</taxon>
        <taxon>Viridiplantae</taxon>
        <taxon>Streptophyta</taxon>
        <taxon>Embryophyta</taxon>
        <taxon>Tracheophyta</taxon>
        <taxon>Spermatophyta</taxon>
        <taxon>Magnoliopsida</taxon>
        <taxon>eudicotyledons</taxon>
        <taxon>Gunneridae</taxon>
        <taxon>Pentapetalae</taxon>
        <taxon>asterids</taxon>
        <taxon>lamiids</taxon>
        <taxon>Lamiales</taxon>
        <taxon>Oleaceae</taxon>
        <taxon>Oleeae</taxon>
        <taxon>Olea</taxon>
    </lineage>
</organism>
<keyword evidence="2" id="KW-1185">Reference proteome</keyword>
<dbReference type="EMBL" id="CACTIH010001823">
    <property type="protein sequence ID" value="CAA2964369.1"/>
    <property type="molecule type" value="Genomic_DNA"/>
</dbReference>
<dbReference type="Gramene" id="OE9A028131T1">
    <property type="protein sequence ID" value="OE9A028131C1"/>
    <property type="gene ID" value="OE9A028131"/>
</dbReference>
<gene>
    <name evidence="1" type="ORF">OLEA9_A028131</name>
</gene>
<accession>A0A8S0Q9M4</accession>
<comment type="caution">
    <text evidence="1">The sequence shown here is derived from an EMBL/GenBank/DDBJ whole genome shotgun (WGS) entry which is preliminary data.</text>
</comment>
<proteinExistence type="predicted"/>
<reference evidence="1 2" key="1">
    <citation type="submission" date="2019-12" db="EMBL/GenBank/DDBJ databases">
        <authorList>
            <person name="Alioto T."/>
            <person name="Alioto T."/>
            <person name="Gomez Garrido J."/>
        </authorList>
    </citation>
    <scope>NUCLEOTIDE SEQUENCE [LARGE SCALE GENOMIC DNA]</scope>
</reference>
<dbReference type="OrthoDB" id="1930729at2759"/>
<sequence>MSDAKTKNEKEVSYTIHGFSIVMQIWAYEAMPELGERFGECVGERSPRLLYWTSTKQPQ</sequence>